<keyword evidence="3" id="KW-0547">Nucleotide-binding</keyword>
<evidence type="ECO:0000256" key="3">
    <source>
        <dbReference type="ARBA" id="ARBA00022741"/>
    </source>
</evidence>
<feature type="domain" description="ABC transmembrane type-1" evidence="9">
    <location>
        <begin position="22"/>
        <end position="304"/>
    </location>
</feature>
<feature type="transmembrane region" description="Helical" evidence="7">
    <location>
        <begin position="58"/>
        <end position="79"/>
    </location>
</feature>
<dbReference type="InterPro" id="IPR027417">
    <property type="entry name" value="P-loop_NTPase"/>
</dbReference>
<feature type="transmembrane region" description="Helical" evidence="7">
    <location>
        <begin position="162"/>
        <end position="187"/>
    </location>
</feature>
<evidence type="ECO:0000256" key="7">
    <source>
        <dbReference type="SAM" id="Phobius"/>
    </source>
</evidence>
<keyword evidence="11" id="KW-1185">Reference proteome</keyword>
<dbReference type="PANTHER" id="PTHR43394">
    <property type="entry name" value="ATP-DEPENDENT PERMEASE MDL1, MITOCHONDRIAL"/>
    <property type="match status" value="1"/>
</dbReference>
<evidence type="ECO:0000313" key="10">
    <source>
        <dbReference type="EMBL" id="MFC1852430.1"/>
    </source>
</evidence>
<evidence type="ECO:0000256" key="2">
    <source>
        <dbReference type="ARBA" id="ARBA00022692"/>
    </source>
</evidence>
<dbReference type="SUPFAM" id="SSF90123">
    <property type="entry name" value="ABC transporter transmembrane region"/>
    <property type="match status" value="1"/>
</dbReference>
<reference evidence="10 11" key="1">
    <citation type="submission" date="2024-09" db="EMBL/GenBank/DDBJ databases">
        <title>Laminarin stimulates single cell rates of sulfate reduction while oxygen inhibits transcriptomic activity in coastal marine sediment.</title>
        <authorList>
            <person name="Lindsay M."/>
            <person name="Orcutt B."/>
            <person name="Emerson D."/>
            <person name="Stepanauskas R."/>
            <person name="D'Angelo T."/>
        </authorList>
    </citation>
    <scope>NUCLEOTIDE SEQUENCE [LARGE SCALE GENOMIC DNA]</scope>
    <source>
        <strain evidence="10">SAG AM-311-K15</strain>
    </source>
</reference>
<evidence type="ECO:0000259" key="8">
    <source>
        <dbReference type="PROSITE" id="PS50893"/>
    </source>
</evidence>
<dbReference type="InterPro" id="IPR011527">
    <property type="entry name" value="ABC1_TM_dom"/>
</dbReference>
<evidence type="ECO:0000256" key="1">
    <source>
        <dbReference type="ARBA" id="ARBA00004651"/>
    </source>
</evidence>
<dbReference type="Gene3D" id="3.40.50.300">
    <property type="entry name" value="P-loop containing nucleotide triphosphate hydrolases"/>
    <property type="match status" value="1"/>
</dbReference>
<dbReference type="SUPFAM" id="SSF52540">
    <property type="entry name" value="P-loop containing nucleoside triphosphate hydrolases"/>
    <property type="match status" value="1"/>
</dbReference>
<dbReference type="InterPro" id="IPR003593">
    <property type="entry name" value="AAA+_ATPase"/>
</dbReference>
<dbReference type="Pfam" id="PF00664">
    <property type="entry name" value="ABC_membrane"/>
    <property type="match status" value="1"/>
</dbReference>
<keyword evidence="2 7" id="KW-0812">Transmembrane</keyword>
<dbReference type="GO" id="GO:0005524">
    <property type="term" value="F:ATP binding"/>
    <property type="evidence" value="ECO:0007669"/>
    <property type="project" value="UniProtKB-KW"/>
</dbReference>
<evidence type="ECO:0000256" key="5">
    <source>
        <dbReference type="ARBA" id="ARBA00022989"/>
    </source>
</evidence>
<dbReference type="Proteomes" id="UP001594351">
    <property type="component" value="Unassembled WGS sequence"/>
</dbReference>
<evidence type="ECO:0000256" key="6">
    <source>
        <dbReference type="ARBA" id="ARBA00023136"/>
    </source>
</evidence>
<sequence length="581" mass="66554">MYVWETFRSLWPYIKLFKLPMFLGIVAVLLTDVCVLTAPKLQAYAIRSIEHRAPLKIVFLYSFGVFFIIALAGVFRYIWRILFINAAMKIAYELRKDLFRKLMSFSPKFYGEFTTGDLMARATNDLKAVRMAIVPGLIIGLDIIIIGSASAVIIFLMDWQLALLALIPTPFIALAVGYFDTLISTVFERVQKQFSLLSEKVRENVSGIRVVKSYAQEKAEIENFSALSQEYVTHNMKLWNIEGIFRPIIIFFSTISIILIMIFGLERVIQGTMDLGDFWAFIEYTWLIVWPMIGIGWLIGLILRGAASMKRLNEIFERVPIIKSPSAPIRLNQVRGDIFFSDVSFRFEEDGEWVLNDIDLSINAGEKLAIVGKIGSGKSALINLLLRFHDPQRGRIMLDGVDISQIDVRDLRQAFGIVPQETFLFSDTIKENIVFGVQEYDDQKVYDVANIAQLYQNIQEFPLKFETLVGEKGVTLSGGQKQRMAISRALITDPQIIVFDDAFSSLDTDTEDRILSNLQRNWQDKTIIVISHRISTIRNFNHIIVLDQGRIVEEGKHDTLLTRKGIYWRIYERQKLSEALH</sequence>
<dbReference type="InterPro" id="IPR036640">
    <property type="entry name" value="ABC1_TM_sf"/>
</dbReference>
<organism evidence="10 11">
    <name type="scientific">candidate division CSSED10-310 bacterium</name>
    <dbReference type="NCBI Taxonomy" id="2855610"/>
    <lineage>
        <taxon>Bacteria</taxon>
        <taxon>Bacteria division CSSED10-310</taxon>
    </lineage>
</organism>
<dbReference type="InterPro" id="IPR039421">
    <property type="entry name" value="Type_1_exporter"/>
</dbReference>
<keyword evidence="5 7" id="KW-1133">Transmembrane helix</keyword>
<dbReference type="EMBL" id="JBHPBY010000312">
    <property type="protein sequence ID" value="MFC1852430.1"/>
    <property type="molecule type" value="Genomic_DNA"/>
</dbReference>
<evidence type="ECO:0000259" key="9">
    <source>
        <dbReference type="PROSITE" id="PS50929"/>
    </source>
</evidence>
<dbReference type="PROSITE" id="PS00211">
    <property type="entry name" value="ABC_TRANSPORTER_1"/>
    <property type="match status" value="1"/>
</dbReference>
<feature type="transmembrane region" description="Helical" evidence="7">
    <location>
        <begin position="284"/>
        <end position="303"/>
    </location>
</feature>
<name>A0ABV6Z1V6_UNCC1</name>
<protein>
    <submittedName>
        <fullName evidence="10">ABC transporter ATP-binding protein</fullName>
    </submittedName>
</protein>
<feature type="transmembrane region" description="Helical" evidence="7">
    <location>
        <begin position="244"/>
        <end position="264"/>
    </location>
</feature>
<dbReference type="PANTHER" id="PTHR43394:SF1">
    <property type="entry name" value="ATP-BINDING CASSETTE SUB-FAMILY B MEMBER 10, MITOCHONDRIAL"/>
    <property type="match status" value="1"/>
</dbReference>
<dbReference type="Pfam" id="PF00005">
    <property type="entry name" value="ABC_tran"/>
    <property type="match status" value="1"/>
</dbReference>
<comment type="caution">
    <text evidence="10">The sequence shown here is derived from an EMBL/GenBank/DDBJ whole genome shotgun (WGS) entry which is preliminary data.</text>
</comment>
<dbReference type="SMART" id="SM00382">
    <property type="entry name" value="AAA"/>
    <property type="match status" value="1"/>
</dbReference>
<keyword evidence="6 7" id="KW-0472">Membrane</keyword>
<evidence type="ECO:0000256" key="4">
    <source>
        <dbReference type="ARBA" id="ARBA00022840"/>
    </source>
</evidence>
<dbReference type="InterPro" id="IPR017871">
    <property type="entry name" value="ABC_transporter-like_CS"/>
</dbReference>
<feature type="transmembrane region" description="Helical" evidence="7">
    <location>
        <begin position="131"/>
        <end position="156"/>
    </location>
</feature>
<feature type="domain" description="ABC transporter" evidence="8">
    <location>
        <begin position="338"/>
        <end position="573"/>
    </location>
</feature>
<proteinExistence type="predicted"/>
<keyword evidence="4 10" id="KW-0067">ATP-binding</keyword>
<dbReference type="Gene3D" id="1.20.1560.10">
    <property type="entry name" value="ABC transporter type 1, transmembrane domain"/>
    <property type="match status" value="1"/>
</dbReference>
<dbReference type="PROSITE" id="PS50929">
    <property type="entry name" value="ABC_TM1F"/>
    <property type="match status" value="1"/>
</dbReference>
<dbReference type="InterPro" id="IPR003439">
    <property type="entry name" value="ABC_transporter-like_ATP-bd"/>
</dbReference>
<feature type="transmembrane region" description="Helical" evidence="7">
    <location>
        <begin position="21"/>
        <end position="38"/>
    </location>
</feature>
<gene>
    <name evidence="10" type="ORF">ACFL27_19705</name>
</gene>
<evidence type="ECO:0000313" key="11">
    <source>
        <dbReference type="Proteomes" id="UP001594351"/>
    </source>
</evidence>
<comment type="subcellular location">
    <subcellularLocation>
        <location evidence="1">Cell membrane</location>
        <topology evidence="1">Multi-pass membrane protein</topology>
    </subcellularLocation>
</comment>
<accession>A0ABV6Z1V6</accession>
<dbReference type="CDD" id="cd18541">
    <property type="entry name" value="ABC_6TM_TmrB_like"/>
    <property type="match status" value="1"/>
</dbReference>
<dbReference type="PROSITE" id="PS50893">
    <property type="entry name" value="ABC_TRANSPORTER_2"/>
    <property type="match status" value="1"/>
</dbReference>